<evidence type="ECO:0000256" key="10">
    <source>
        <dbReference type="ARBA" id="ARBA00023237"/>
    </source>
</evidence>
<dbReference type="EMBL" id="QXFL01000004">
    <property type="protein sequence ID" value="RIV85968.1"/>
    <property type="molecule type" value="Genomic_DNA"/>
</dbReference>
<dbReference type="PROSITE" id="PS52016">
    <property type="entry name" value="TONB_DEPENDENT_REC_3"/>
    <property type="match status" value="1"/>
</dbReference>
<evidence type="ECO:0000256" key="3">
    <source>
        <dbReference type="ARBA" id="ARBA00022452"/>
    </source>
</evidence>
<dbReference type="Gene3D" id="2.40.170.20">
    <property type="entry name" value="TonB-dependent receptor, beta-barrel domain"/>
    <property type="match status" value="1"/>
</dbReference>
<keyword evidence="9 11" id="KW-0472">Membrane</keyword>
<dbReference type="SUPFAM" id="SSF56935">
    <property type="entry name" value="Porins"/>
    <property type="match status" value="1"/>
</dbReference>
<dbReference type="Proteomes" id="UP000286576">
    <property type="component" value="Unassembled WGS sequence"/>
</dbReference>
<dbReference type="InterPro" id="IPR036942">
    <property type="entry name" value="Beta-barrel_TonB_sf"/>
</dbReference>
<keyword evidence="6" id="KW-0408">Iron</keyword>
<protein>
    <submittedName>
        <fullName evidence="14">TonB-dependent receptor</fullName>
    </submittedName>
</protein>
<dbReference type="AlphaFoldDB" id="A0A418NSD5"/>
<evidence type="ECO:0000256" key="2">
    <source>
        <dbReference type="ARBA" id="ARBA00022448"/>
    </source>
</evidence>
<evidence type="ECO:0000256" key="1">
    <source>
        <dbReference type="ARBA" id="ARBA00004571"/>
    </source>
</evidence>
<name>A0A418NSD5_9SPHN</name>
<proteinExistence type="inferred from homology"/>
<dbReference type="PANTHER" id="PTHR32552">
    <property type="entry name" value="FERRICHROME IRON RECEPTOR-RELATED"/>
    <property type="match status" value="1"/>
</dbReference>
<keyword evidence="12" id="KW-0732">Signal</keyword>
<sequence length="747" mass="81213">MFDLSTNSRASLRGGASLFGLLGVLAASGPAFAQSSAAQEAAAEQTPGVIIVTARKRAETVLEVPESVTAFGQETLERANIEDIDDVGLAVPNLQLSTRADGFPNVTVRGLGGFGNTQGVGFYLDDVQLFGDASSRFGDIERIEVLKGPQGILYGGSNIGGAVKFVSARPDPGVFEGRIAARAGTDNYFDGELELNIPLGEDWAFKVFAFGETDDGFLVNPRTPRLNGQIAVADEDIGHREQYGVRGALFGELAGGTEIYFTARYNEYDGPNNAWVRETDTNFGYSNLIDLSYNPRNERETLGLTGHIDIPIGNVTLQSITSYTDTSSRRETDLDIQNEFVLDLVRPEEFDAFTQEIRLSSDSGGPFEWQVGAYYLDLTRDLDSNLLIREAFCYLDPGTCAPLGQDDDVLLAEVPFEISRREREQLAAFINASYTFGQIELSGGLRVDNTRTSRANLDTGLDGENKETVVLGRASIAWQNPDETTLLYATFSQGFEPADFSLSNLTGANTLLGYGEETADQIEIGYKGRLLDNSLFLTVAAFYIAYNDRQFELQAADPQTGGFVEGVVNVGDSTQMGVEFDLTWQLTNNLTLSGGAGYIDAEWDDGTFSPVTGRDLSGVQPPNVASWSGSAALEYEGDIGLNEFFIRGQARYKGNSSTNSQFFDAPGDEYPVFDNPSYFVVDLAAGIDFGSFKIGARVENLFDERYFNDLQEFPNFAGSLNPGEPGQIIIGTLGQTRRFIVSAGFEF</sequence>
<evidence type="ECO:0000256" key="9">
    <source>
        <dbReference type="ARBA" id="ARBA00023136"/>
    </source>
</evidence>
<keyword evidence="15" id="KW-1185">Reference proteome</keyword>
<keyword evidence="14" id="KW-0675">Receptor</keyword>
<dbReference type="InterPro" id="IPR012910">
    <property type="entry name" value="Plug_dom"/>
</dbReference>
<evidence type="ECO:0000256" key="11">
    <source>
        <dbReference type="PROSITE-ProRule" id="PRU01360"/>
    </source>
</evidence>
<feature type="chain" id="PRO_5019568701" evidence="12">
    <location>
        <begin position="34"/>
        <end position="747"/>
    </location>
</feature>
<evidence type="ECO:0000313" key="15">
    <source>
        <dbReference type="Proteomes" id="UP000286576"/>
    </source>
</evidence>
<keyword evidence="7" id="KW-0406">Ion transport</keyword>
<evidence type="ECO:0000256" key="5">
    <source>
        <dbReference type="ARBA" id="ARBA00022692"/>
    </source>
</evidence>
<comment type="caution">
    <text evidence="14">The sequence shown here is derived from an EMBL/GenBank/DDBJ whole genome shotgun (WGS) entry which is preliminary data.</text>
</comment>
<feature type="signal peptide" evidence="12">
    <location>
        <begin position="1"/>
        <end position="33"/>
    </location>
</feature>
<evidence type="ECO:0000256" key="4">
    <source>
        <dbReference type="ARBA" id="ARBA00022496"/>
    </source>
</evidence>
<evidence type="ECO:0000256" key="7">
    <source>
        <dbReference type="ARBA" id="ARBA00023065"/>
    </source>
</evidence>
<dbReference type="PANTHER" id="PTHR32552:SF81">
    <property type="entry name" value="TONB-DEPENDENT OUTER MEMBRANE RECEPTOR"/>
    <property type="match status" value="1"/>
</dbReference>
<reference evidence="14 15" key="1">
    <citation type="submission" date="2018-08" db="EMBL/GenBank/DDBJ databases">
        <title>Erythrobacter zhengii sp.nov., a bacterium isolated from deep-sea sediment.</title>
        <authorList>
            <person name="Fang C."/>
            <person name="Wu Y.-H."/>
            <person name="Sun C."/>
            <person name="Wang H."/>
            <person name="Cheng H."/>
            <person name="Meng F.-X."/>
            <person name="Wang C.-S."/>
            <person name="Xu X.-W."/>
        </authorList>
    </citation>
    <scope>NUCLEOTIDE SEQUENCE [LARGE SCALE GENOMIC DNA]</scope>
    <source>
        <strain evidence="14 15">V18</strain>
    </source>
</reference>
<comment type="similarity">
    <text evidence="11">Belongs to the TonB-dependent receptor family.</text>
</comment>
<evidence type="ECO:0000256" key="12">
    <source>
        <dbReference type="SAM" id="SignalP"/>
    </source>
</evidence>
<keyword evidence="3 11" id="KW-1134">Transmembrane beta strand</keyword>
<evidence type="ECO:0000259" key="13">
    <source>
        <dbReference type="Pfam" id="PF07715"/>
    </source>
</evidence>
<keyword evidence="2 11" id="KW-0813">Transport</keyword>
<gene>
    <name evidence="14" type="ORF">D2V07_11760</name>
</gene>
<comment type="subcellular location">
    <subcellularLocation>
        <location evidence="1 11">Cell outer membrane</location>
        <topology evidence="1 11">Multi-pass membrane protein</topology>
    </subcellularLocation>
</comment>
<keyword evidence="5 11" id="KW-0812">Transmembrane</keyword>
<feature type="domain" description="TonB-dependent receptor plug" evidence="13">
    <location>
        <begin position="61"/>
        <end position="162"/>
    </location>
</feature>
<dbReference type="CDD" id="cd01347">
    <property type="entry name" value="ligand_gated_channel"/>
    <property type="match status" value="1"/>
</dbReference>
<dbReference type="GO" id="GO:0006826">
    <property type="term" value="P:iron ion transport"/>
    <property type="evidence" value="ECO:0007669"/>
    <property type="project" value="UniProtKB-KW"/>
</dbReference>
<accession>A0A418NSD5</accession>
<evidence type="ECO:0000313" key="14">
    <source>
        <dbReference type="EMBL" id="RIV85968.1"/>
    </source>
</evidence>
<keyword evidence="8" id="KW-0798">TonB box</keyword>
<dbReference type="InterPro" id="IPR039426">
    <property type="entry name" value="TonB-dep_rcpt-like"/>
</dbReference>
<evidence type="ECO:0000256" key="6">
    <source>
        <dbReference type="ARBA" id="ARBA00023004"/>
    </source>
</evidence>
<organism evidence="14 15">
    <name type="scientific">Aurantiacibacter zhengii</name>
    <dbReference type="NCBI Taxonomy" id="2307003"/>
    <lineage>
        <taxon>Bacteria</taxon>
        <taxon>Pseudomonadati</taxon>
        <taxon>Pseudomonadota</taxon>
        <taxon>Alphaproteobacteria</taxon>
        <taxon>Sphingomonadales</taxon>
        <taxon>Erythrobacteraceae</taxon>
        <taxon>Aurantiacibacter</taxon>
    </lineage>
</organism>
<keyword evidence="10 11" id="KW-0998">Cell outer membrane</keyword>
<evidence type="ECO:0000256" key="8">
    <source>
        <dbReference type="ARBA" id="ARBA00023077"/>
    </source>
</evidence>
<dbReference type="GO" id="GO:0009279">
    <property type="term" value="C:cell outer membrane"/>
    <property type="evidence" value="ECO:0007669"/>
    <property type="project" value="UniProtKB-SubCell"/>
</dbReference>
<keyword evidence="4" id="KW-0410">Iron transport</keyword>
<dbReference type="Pfam" id="PF07715">
    <property type="entry name" value="Plug"/>
    <property type="match status" value="1"/>
</dbReference>